<name>A0A267FU45_9PLAT</name>
<dbReference type="Gene3D" id="3.40.50.1820">
    <property type="entry name" value="alpha/beta hydrolase"/>
    <property type="match status" value="1"/>
</dbReference>
<comment type="caution">
    <text evidence="4">The sequence shown here is derived from an EMBL/GenBank/DDBJ whole genome shotgun (WGS) entry which is preliminary data.</text>
</comment>
<protein>
    <recommendedName>
        <fullName evidence="6">Peptidase_S9 domain-containing protein</fullName>
    </recommendedName>
</protein>
<dbReference type="InterPro" id="IPR050955">
    <property type="entry name" value="Plant_Biomass_Hydrol_Est"/>
</dbReference>
<evidence type="ECO:0000256" key="2">
    <source>
        <dbReference type="SAM" id="MobiDB-lite"/>
    </source>
</evidence>
<dbReference type="PANTHER" id="PTHR43037:SF4">
    <property type="entry name" value="PEPTIDASE S9 PROLYL OLIGOPEPTIDASE CATALYTIC DOMAIN-CONTAINING PROTEIN"/>
    <property type="match status" value="1"/>
</dbReference>
<evidence type="ECO:0000313" key="4">
    <source>
        <dbReference type="EMBL" id="PAA77350.1"/>
    </source>
</evidence>
<keyword evidence="1 3" id="KW-0732">Signal</keyword>
<evidence type="ECO:0000256" key="1">
    <source>
        <dbReference type="ARBA" id="ARBA00022729"/>
    </source>
</evidence>
<dbReference type="EMBL" id="NIVC01000749">
    <property type="protein sequence ID" value="PAA77350.1"/>
    <property type="molecule type" value="Genomic_DNA"/>
</dbReference>
<proteinExistence type="predicted"/>
<feature type="chain" id="PRO_5013351935" description="Peptidase_S9 domain-containing protein" evidence="3">
    <location>
        <begin position="27"/>
        <end position="697"/>
    </location>
</feature>
<dbReference type="AlphaFoldDB" id="A0A267FU45"/>
<keyword evidence="5" id="KW-1185">Reference proteome</keyword>
<dbReference type="OrthoDB" id="449091at2759"/>
<gene>
    <name evidence="4" type="ORF">BOX15_Mlig011572g2</name>
</gene>
<evidence type="ECO:0000256" key="3">
    <source>
        <dbReference type="SAM" id="SignalP"/>
    </source>
</evidence>
<dbReference type="Proteomes" id="UP000215902">
    <property type="component" value="Unassembled WGS sequence"/>
</dbReference>
<dbReference type="SUPFAM" id="SSF53474">
    <property type="entry name" value="alpha/beta-Hydrolases"/>
    <property type="match status" value="1"/>
</dbReference>
<dbReference type="InterPro" id="IPR000801">
    <property type="entry name" value="Esterase-like"/>
</dbReference>
<feature type="compositionally biased region" description="Low complexity" evidence="2">
    <location>
        <begin position="25"/>
        <end position="35"/>
    </location>
</feature>
<accession>A0A267FU45</accession>
<dbReference type="PANTHER" id="PTHR43037">
    <property type="entry name" value="UNNAMED PRODUCT-RELATED"/>
    <property type="match status" value="1"/>
</dbReference>
<organism evidence="4 5">
    <name type="scientific">Macrostomum lignano</name>
    <dbReference type="NCBI Taxonomy" id="282301"/>
    <lineage>
        <taxon>Eukaryota</taxon>
        <taxon>Metazoa</taxon>
        <taxon>Spiralia</taxon>
        <taxon>Lophotrochozoa</taxon>
        <taxon>Platyhelminthes</taxon>
        <taxon>Rhabditophora</taxon>
        <taxon>Macrostomorpha</taxon>
        <taxon>Macrostomida</taxon>
        <taxon>Macrostomidae</taxon>
        <taxon>Macrostomum</taxon>
    </lineage>
</organism>
<evidence type="ECO:0000313" key="5">
    <source>
        <dbReference type="Proteomes" id="UP000215902"/>
    </source>
</evidence>
<dbReference type="InterPro" id="IPR029058">
    <property type="entry name" value="AB_hydrolase_fold"/>
</dbReference>
<dbReference type="Pfam" id="PF00756">
    <property type="entry name" value="Esterase"/>
    <property type="match status" value="1"/>
</dbReference>
<feature type="signal peptide" evidence="3">
    <location>
        <begin position="1"/>
        <end position="26"/>
    </location>
</feature>
<dbReference type="STRING" id="282301.A0A267FU45"/>
<feature type="non-terminal residue" evidence="4">
    <location>
        <position position="1"/>
    </location>
</feature>
<feature type="region of interest" description="Disordered" evidence="2">
    <location>
        <begin position="25"/>
        <end position="49"/>
    </location>
</feature>
<reference evidence="4 5" key="1">
    <citation type="submission" date="2017-06" db="EMBL/GenBank/DDBJ databases">
        <title>A platform for efficient transgenesis in Macrostomum lignano, a flatworm model organism for stem cell research.</title>
        <authorList>
            <person name="Berezikov E."/>
        </authorList>
    </citation>
    <scope>NUCLEOTIDE SEQUENCE [LARGE SCALE GENOMIC DNA]</scope>
    <source>
        <strain evidence="4">DV1</strain>
        <tissue evidence="4">Whole organism</tissue>
    </source>
</reference>
<sequence length="697" mass="75038">ESNIGRISFDRSVLLCLSLLLVPASSSTPSSGQLTDLAQQRGWPPCQRKDRAGAAELSPLAFAAARLSDWDIRPHIVCLINEVTQATVAATKAASSSTKVRRSRLNRLRKLRLALADCLLELDERDLAELIYKEAASTVESGDAAPSIEDWHRLGWFPIGTGELDADPVLSAFGSLPNAVATVMLRSENFDRRKLFTELFYSSTMEWTPVDTIDSNGVIRLAPEVSWGELVNSLGSTSALEFQGWLIGGVYTTKEINDADDHETDLQWSLVCDGPAAVTVDDVVDLSADRYMRGRAVSSVAGRLLTNRRGVHLLAARVRGKQAAAVSCRFVSAAATGSKFRAWPPDFLPDLLLLEGQDAAFLTGASAPIFVPVVSLRTTGALSCRLDCSGDKIDCRMGPSKLIPSKDLAPGQMGFIAGDLQLTGGGTGGKDRRTACKASGDSLRLKLRLSCKDSGPAQEMQVTLRCRSPDQSVLFTFVDHDGSVQRAAAIAPIEWQGGTGRSQKSQAVRLPIVVSLHGTSIKPEDQADSHKFIEAGGDASAGYRFGISGAWLLAPSRHGAHNWEGPGALTAMRAVEVLAEVATVELPAADPDRLVFLGHSMGGHGALVLATHWPGRAIGVASLSGWLRKEDYGDNNVYFRHDLSSWQVSPKLKSILEAANAENYVDSHLTNIKVSINFLDVTAKCVSTVYFFSRLFI</sequence>
<evidence type="ECO:0008006" key="6">
    <source>
        <dbReference type="Google" id="ProtNLM"/>
    </source>
</evidence>